<dbReference type="PANTHER" id="PTHR33395">
    <property type="entry name" value="TRANSCRIPTASE, PUTATIVE-RELATED-RELATED"/>
    <property type="match status" value="1"/>
</dbReference>
<dbReference type="PANTHER" id="PTHR33395:SF22">
    <property type="entry name" value="REVERSE TRANSCRIPTASE DOMAIN-CONTAINING PROTEIN"/>
    <property type="match status" value="1"/>
</dbReference>
<dbReference type="Gene3D" id="3.60.10.10">
    <property type="entry name" value="Endonuclease/exonuclease/phosphatase"/>
    <property type="match status" value="1"/>
</dbReference>
<sequence length="419" mass="48185">MNACSMGNKQEELEATMLLERYDIVAITETWWDESYDWSVAIEGCKLFGRDRQGRRGGGVALYVKEWIESEEMSLKPSLGSDEKIVESLWALILMGDFNHPDVCWKGYTAKNLQSRRFLQCTDDNFLTRAVEETRRCVQPDPVLRNKEGLVKDIKVGSSLSCSDHGKIEYRIVGSMRKTTSRTEALDFRRANFDLFKKRLGVRALEGRGAQESWTIFKHRFLQAQDRCIPKSKKSGKGSRRPAWLSRELLKKLKWKKEVYSAWKKGLTALEYYKKAKASLELKLARDVNKKCFFKYIGGKRTTRENVGPLLNETGAMVTEHAEKAEMLNAFFASVFTAQASPQEPQNLEESEKHSWLTRKVPVDWRLANVMPIHKKGRKEDPGNYRPVSLTSVPGNVMEKIILTAMMWHMQDNQVIRSS</sequence>
<dbReference type="InterPro" id="IPR036691">
    <property type="entry name" value="Endo/exonu/phosph_ase_sf"/>
</dbReference>
<accession>A0A2I0TU03</accession>
<dbReference type="EMBL" id="KZ507209">
    <property type="protein sequence ID" value="PKU37288.1"/>
    <property type="molecule type" value="Genomic_DNA"/>
</dbReference>
<dbReference type="InterPro" id="IPR005135">
    <property type="entry name" value="Endo/exonuclease/phosphatase"/>
</dbReference>
<gene>
    <name evidence="2" type="ORF">llap_12404</name>
</gene>
<dbReference type="Pfam" id="PF03372">
    <property type="entry name" value="Exo_endo_phos"/>
    <property type="match status" value="1"/>
</dbReference>
<dbReference type="Proteomes" id="UP000233556">
    <property type="component" value="Unassembled WGS sequence"/>
</dbReference>
<name>A0A2I0TU03_LIMLA</name>
<dbReference type="AlphaFoldDB" id="A0A2I0TU03"/>
<keyword evidence="3" id="KW-1185">Reference proteome</keyword>
<evidence type="ECO:0000259" key="1">
    <source>
        <dbReference type="Pfam" id="PF03372"/>
    </source>
</evidence>
<dbReference type="GO" id="GO:0031012">
    <property type="term" value="C:extracellular matrix"/>
    <property type="evidence" value="ECO:0007669"/>
    <property type="project" value="TreeGrafter"/>
</dbReference>
<proteinExistence type="predicted"/>
<protein>
    <recommendedName>
        <fullName evidence="1">Endonuclease/exonuclease/phosphatase domain-containing protein</fullName>
    </recommendedName>
</protein>
<dbReference type="SUPFAM" id="SSF56219">
    <property type="entry name" value="DNase I-like"/>
    <property type="match status" value="1"/>
</dbReference>
<dbReference type="GO" id="GO:0061343">
    <property type="term" value="P:cell adhesion involved in heart morphogenesis"/>
    <property type="evidence" value="ECO:0007669"/>
    <property type="project" value="TreeGrafter"/>
</dbReference>
<reference evidence="3" key="1">
    <citation type="submission" date="2017-11" db="EMBL/GenBank/DDBJ databases">
        <authorList>
            <person name="Lima N.C."/>
            <person name="Parody-Merino A.M."/>
            <person name="Battley P.F."/>
            <person name="Fidler A.E."/>
            <person name="Prosdocimi F."/>
        </authorList>
    </citation>
    <scope>NUCLEOTIDE SEQUENCE [LARGE SCALE GENOMIC DNA]</scope>
</reference>
<organism evidence="2 3">
    <name type="scientific">Limosa lapponica baueri</name>
    <dbReference type="NCBI Taxonomy" id="1758121"/>
    <lineage>
        <taxon>Eukaryota</taxon>
        <taxon>Metazoa</taxon>
        <taxon>Chordata</taxon>
        <taxon>Craniata</taxon>
        <taxon>Vertebrata</taxon>
        <taxon>Euteleostomi</taxon>
        <taxon>Archelosauria</taxon>
        <taxon>Archosauria</taxon>
        <taxon>Dinosauria</taxon>
        <taxon>Saurischia</taxon>
        <taxon>Theropoda</taxon>
        <taxon>Coelurosauria</taxon>
        <taxon>Aves</taxon>
        <taxon>Neognathae</taxon>
        <taxon>Neoaves</taxon>
        <taxon>Charadriiformes</taxon>
        <taxon>Scolopacidae</taxon>
        <taxon>Limosa</taxon>
    </lineage>
</organism>
<reference evidence="3" key="2">
    <citation type="submission" date="2017-12" db="EMBL/GenBank/DDBJ databases">
        <title>Genome sequence of the Bar-tailed Godwit (Limosa lapponica baueri).</title>
        <authorList>
            <person name="Lima N.C.B."/>
            <person name="Parody-Merino A.M."/>
            <person name="Battley P.F."/>
            <person name="Fidler A.E."/>
            <person name="Prosdocimi F."/>
        </authorList>
    </citation>
    <scope>NUCLEOTIDE SEQUENCE [LARGE SCALE GENOMIC DNA]</scope>
</reference>
<feature type="domain" description="Endonuclease/exonuclease/phosphatase" evidence="1">
    <location>
        <begin position="18"/>
        <end position="130"/>
    </location>
</feature>
<dbReference type="GO" id="GO:0007508">
    <property type="term" value="P:larval heart development"/>
    <property type="evidence" value="ECO:0007669"/>
    <property type="project" value="TreeGrafter"/>
</dbReference>
<dbReference type="OrthoDB" id="416454at2759"/>
<evidence type="ECO:0000313" key="2">
    <source>
        <dbReference type="EMBL" id="PKU37288.1"/>
    </source>
</evidence>
<evidence type="ECO:0000313" key="3">
    <source>
        <dbReference type="Proteomes" id="UP000233556"/>
    </source>
</evidence>
<dbReference type="GO" id="GO:0003824">
    <property type="term" value="F:catalytic activity"/>
    <property type="evidence" value="ECO:0007669"/>
    <property type="project" value="InterPro"/>
</dbReference>